<organism evidence="1 2">
    <name type="scientific">Dechloromonas agitata</name>
    <dbReference type="NCBI Taxonomy" id="73030"/>
    <lineage>
        <taxon>Bacteria</taxon>
        <taxon>Pseudomonadati</taxon>
        <taxon>Pseudomonadota</taxon>
        <taxon>Betaproteobacteria</taxon>
        <taxon>Rhodocyclales</taxon>
        <taxon>Azonexaceae</taxon>
        <taxon>Dechloromonas</taxon>
    </lineage>
</organism>
<name>A0A930BV50_9RHOO</name>
<gene>
    <name evidence="1" type="ORF">HXL68_12205</name>
</gene>
<sequence length="74" mass="8220">MSLTYQQVAQAAMQLSPDERVDLAEKLWVSVDTPEAIAAAWDEEIARRIAQLDAGEVETIPAEQVLAELRARLK</sequence>
<dbReference type="AlphaFoldDB" id="A0A930BV50"/>
<evidence type="ECO:0000313" key="1">
    <source>
        <dbReference type="EMBL" id="MBF1165786.1"/>
    </source>
</evidence>
<dbReference type="Pfam" id="PF09720">
    <property type="entry name" value="Unstab_antitox"/>
    <property type="match status" value="1"/>
</dbReference>
<dbReference type="InterPro" id="IPR013406">
    <property type="entry name" value="CHP02574_addiction_mod"/>
</dbReference>
<reference evidence="1" key="1">
    <citation type="submission" date="2020-04" db="EMBL/GenBank/DDBJ databases">
        <title>Deep metagenomics examines the oral microbiome during advanced dental caries in children, revealing novel taxa and co-occurrences with host molecules.</title>
        <authorList>
            <person name="Baker J.L."/>
            <person name="Morton J.T."/>
            <person name="Dinis M."/>
            <person name="Alvarez R."/>
            <person name="Tran N.C."/>
            <person name="Knight R."/>
            <person name="Edlund A."/>
        </authorList>
    </citation>
    <scope>NUCLEOTIDE SEQUENCE</scope>
    <source>
        <strain evidence="1">JCVI_32_bin.24</strain>
    </source>
</reference>
<evidence type="ECO:0000313" key="2">
    <source>
        <dbReference type="Proteomes" id="UP000718593"/>
    </source>
</evidence>
<dbReference type="NCBIfam" id="TIGR02574">
    <property type="entry name" value="stabl_TIGR02574"/>
    <property type="match status" value="1"/>
</dbReference>
<proteinExistence type="predicted"/>
<accession>A0A930BV50</accession>
<protein>
    <submittedName>
        <fullName evidence="1">Addiction module protein</fullName>
    </submittedName>
</protein>
<comment type="caution">
    <text evidence="1">The sequence shown here is derived from an EMBL/GenBank/DDBJ whole genome shotgun (WGS) entry which is preliminary data.</text>
</comment>
<dbReference type="Proteomes" id="UP000718593">
    <property type="component" value="Unassembled WGS sequence"/>
</dbReference>
<dbReference type="EMBL" id="JABZMI010000277">
    <property type="protein sequence ID" value="MBF1165786.1"/>
    <property type="molecule type" value="Genomic_DNA"/>
</dbReference>